<dbReference type="InterPro" id="IPR050923">
    <property type="entry name" value="Cell_Proc_Reg/RNA_Proc"/>
</dbReference>
<dbReference type="EMBL" id="BTSX01000003">
    <property type="protein sequence ID" value="GMS88786.1"/>
    <property type="molecule type" value="Genomic_DNA"/>
</dbReference>
<dbReference type="Pfam" id="PF00035">
    <property type="entry name" value="dsrm"/>
    <property type="match status" value="1"/>
</dbReference>
<feature type="coiled-coil region" evidence="1">
    <location>
        <begin position="193"/>
        <end position="223"/>
    </location>
</feature>
<keyword evidence="5" id="KW-1185">Reference proteome</keyword>
<dbReference type="PROSITE" id="PS50006">
    <property type="entry name" value="FHA_DOMAIN"/>
    <property type="match status" value="1"/>
</dbReference>
<feature type="coiled-coil region" evidence="1">
    <location>
        <begin position="396"/>
        <end position="426"/>
    </location>
</feature>
<keyword evidence="1" id="KW-0175">Coiled coil</keyword>
<evidence type="ECO:0000313" key="4">
    <source>
        <dbReference type="EMBL" id="GMS88786.1"/>
    </source>
</evidence>
<protein>
    <recommendedName>
        <fullName evidence="3">FHA domain-containing protein</fullName>
    </recommendedName>
</protein>
<dbReference type="SUPFAM" id="SSF49879">
    <property type="entry name" value="SMAD/FHA domain"/>
    <property type="match status" value="1"/>
</dbReference>
<dbReference type="CDD" id="cd19856">
    <property type="entry name" value="DSRM_Kanadaptin"/>
    <property type="match status" value="1"/>
</dbReference>
<dbReference type="Gene3D" id="3.30.160.20">
    <property type="match status" value="1"/>
</dbReference>
<dbReference type="SMART" id="SM00240">
    <property type="entry name" value="FHA"/>
    <property type="match status" value="1"/>
</dbReference>
<evidence type="ECO:0000256" key="1">
    <source>
        <dbReference type="SAM" id="Coils"/>
    </source>
</evidence>
<gene>
    <name evidence="4" type="ORF">PENTCL1PPCAC_10961</name>
</gene>
<dbReference type="Pfam" id="PF00498">
    <property type="entry name" value="FHA"/>
    <property type="match status" value="1"/>
</dbReference>
<sequence length="735" mass="83588">EMTDADAGGDFKMPTLPVAAAAAKEDNVTSGDAPVAEEKQQAIIAPPFEYKPPPFAADPDDAAGYRLEVLKDGSIVESIDLAKRKAASYLTIGRLPECDITLEHPSISRYHAVLQYGSDRMSKGKPGWYIYDMGSTHGSKLNKNTLPANQYQRVQVGMMLRFGGSTRLFSMVGPDEDIEPEWDCSPTEMREKMAKKVLERKLAKQAREEMEREEAEAREAEGCNWGMEYEDAGPSGLVLGETDALDSHLMEDREAYYTEAPVKALSKFFEREGFDMEFTWSETGVNSHNHKWICSIELPIEVGSQKSPIISATVTTSKKDAQVQCSLEACRFLDAHGVLRKSTAMSRIKRKTVADEDFYEEDDDEYLDRTGQIEEQRRKRKMWAEQNTAVSVSPAVESYESLQKKLEETKKEADEVDKLLEKFRAAKQAELDCDDLDEYMKRMAATGGSGMDQKAKTEKSILTQRFVKLKHECQKLEKLVKIAKPVELPALRTSDGKIGMAVAGSSQQALFRKMMQMRKAQPTADETMKKEEEEKKKKEKEEKEGDYNYELKFVPSDGTTAKQFQAEEDEEVDESMIKGPQLPPLPKIEEKEEKKEEKVEENKEEEEEKKEKEEEMKKEAQKREGGDMDGEVLEKRRKVEMEEKEEALSLQPMQQKEEESQQLQQPKKNRPRHRGERKEREEKEEKKKMEGGLDMSGEYGTGVTDADETYATWLPPDAGESDAQKKLKEKFAGKY</sequence>
<evidence type="ECO:0000313" key="5">
    <source>
        <dbReference type="Proteomes" id="UP001432027"/>
    </source>
</evidence>
<organism evidence="4 5">
    <name type="scientific">Pristionchus entomophagus</name>
    <dbReference type="NCBI Taxonomy" id="358040"/>
    <lineage>
        <taxon>Eukaryota</taxon>
        <taxon>Metazoa</taxon>
        <taxon>Ecdysozoa</taxon>
        <taxon>Nematoda</taxon>
        <taxon>Chromadorea</taxon>
        <taxon>Rhabditida</taxon>
        <taxon>Rhabditina</taxon>
        <taxon>Diplogasteromorpha</taxon>
        <taxon>Diplogasteroidea</taxon>
        <taxon>Neodiplogasteridae</taxon>
        <taxon>Pristionchus</taxon>
    </lineage>
</organism>
<evidence type="ECO:0000256" key="2">
    <source>
        <dbReference type="SAM" id="MobiDB-lite"/>
    </source>
</evidence>
<dbReference type="PANTHER" id="PTHR23308">
    <property type="entry name" value="NUCLEAR INHIBITOR OF PROTEIN PHOSPHATASE-1"/>
    <property type="match status" value="1"/>
</dbReference>
<feature type="compositionally biased region" description="Basic and acidic residues" evidence="2">
    <location>
        <begin position="676"/>
        <end position="691"/>
    </location>
</feature>
<feature type="compositionally biased region" description="Basic and acidic residues" evidence="2">
    <location>
        <begin position="587"/>
        <end position="601"/>
    </location>
</feature>
<name>A0AAV5SZX8_9BILA</name>
<dbReference type="CDD" id="cd22677">
    <property type="entry name" value="FHA_Kanadaptin"/>
    <property type="match status" value="1"/>
</dbReference>
<dbReference type="AlphaFoldDB" id="A0AAV5SZX8"/>
<evidence type="ECO:0000259" key="3">
    <source>
        <dbReference type="PROSITE" id="PS50006"/>
    </source>
</evidence>
<proteinExistence type="predicted"/>
<feature type="non-terminal residue" evidence="4">
    <location>
        <position position="1"/>
    </location>
</feature>
<feature type="region of interest" description="Disordered" evidence="2">
    <location>
        <begin position="516"/>
        <end position="735"/>
    </location>
</feature>
<feature type="compositionally biased region" description="Basic and acidic residues" evidence="2">
    <location>
        <begin position="722"/>
        <end position="735"/>
    </location>
</feature>
<dbReference type="InterPro" id="IPR008984">
    <property type="entry name" value="SMAD_FHA_dom_sf"/>
</dbReference>
<dbReference type="Proteomes" id="UP001432027">
    <property type="component" value="Unassembled WGS sequence"/>
</dbReference>
<dbReference type="Gene3D" id="2.60.200.20">
    <property type="match status" value="1"/>
</dbReference>
<feature type="compositionally biased region" description="Basic and acidic residues" evidence="2">
    <location>
        <begin position="526"/>
        <end position="546"/>
    </location>
</feature>
<feature type="domain" description="FHA" evidence="3">
    <location>
        <begin position="90"/>
        <end position="146"/>
    </location>
</feature>
<dbReference type="InterPro" id="IPR014720">
    <property type="entry name" value="dsRBD_dom"/>
</dbReference>
<feature type="compositionally biased region" description="Basic and acidic residues" evidence="2">
    <location>
        <begin position="609"/>
        <end position="641"/>
    </location>
</feature>
<accession>A0AAV5SZX8</accession>
<reference evidence="4" key="1">
    <citation type="submission" date="2023-10" db="EMBL/GenBank/DDBJ databases">
        <title>Genome assembly of Pristionchus species.</title>
        <authorList>
            <person name="Yoshida K."/>
            <person name="Sommer R.J."/>
        </authorList>
    </citation>
    <scope>NUCLEOTIDE SEQUENCE</scope>
    <source>
        <strain evidence="4">RS0144</strain>
    </source>
</reference>
<comment type="caution">
    <text evidence="4">The sequence shown here is derived from an EMBL/GenBank/DDBJ whole genome shotgun (WGS) entry which is preliminary data.</text>
</comment>
<dbReference type="InterPro" id="IPR000253">
    <property type="entry name" value="FHA_dom"/>
</dbReference>